<accession>A0A916VJN4</accession>
<dbReference type="SUPFAM" id="SSF55729">
    <property type="entry name" value="Acyl-CoA N-acyltransferases (Nat)"/>
    <property type="match status" value="1"/>
</dbReference>
<keyword evidence="5" id="KW-1185">Reference proteome</keyword>
<dbReference type="GO" id="GO:0016747">
    <property type="term" value="F:acyltransferase activity, transferring groups other than amino-acyl groups"/>
    <property type="evidence" value="ECO:0007669"/>
    <property type="project" value="InterPro"/>
</dbReference>
<gene>
    <name evidence="4" type="ORF">GCM10011403_24200</name>
</gene>
<evidence type="ECO:0000259" key="3">
    <source>
        <dbReference type="PROSITE" id="PS51186"/>
    </source>
</evidence>
<evidence type="ECO:0000313" key="4">
    <source>
        <dbReference type="EMBL" id="GFZ80186.1"/>
    </source>
</evidence>
<keyword evidence="2" id="KW-0012">Acyltransferase</keyword>
<dbReference type="EMBL" id="BMIY01000010">
    <property type="protein sequence ID" value="GFZ80186.1"/>
    <property type="molecule type" value="Genomic_DNA"/>
</dbReference>
<dbReference type="Gene3D" id="3.40.630.30">
    <property type="match status" value="1"/>
</dbReference>
<feature type="domain" description="N-acetyltransferase" evidence="3">
    <location>
        <begin position="1"/>
        <end position="162"/>
    </location>
</feature>
<dbReference type="Proteomes" id="UP000627715">
    <property type="component" value="Unassembled WGS sequence"/>
</dbReference>
<dbReference type="NCBIfam" id="NF040504">
    <property type="entry name" value="resist_ArsN1b"/>
    <property type="match status" value="1"/>
</dbReference>
<reference evidence="4" key="2">
    <citation type="submission" date="2020-09" db="EMBL/GenBank/DDBJ databases">
        <authorList>
            <person name="Sun Q."/>
            <person name="Zhou Y."/>
        </authorList>
    </citation>
    <scope>NUCLEOTIDE SEQUENCE</scope>
    <source>
        <strain evidence="4">CGMCC 1.15425</strain>
    </source>
</reference>
<keyword evidence="1" id="KW-0808">Transferase</keyword>
<organism evidence="4 5">
    <name type="scientific">Pseudohongiella nitratireducens</name>
    <dbReference type="NCBI Taxonomy" id="1768907"/>
    <lineage>
        <taxon>Bacteria</taxon>
        <taxon>Pseudomonadati</taxon>
        <taxon>Pseudomonadota</taxon>
        <taxon>Gammaproteobacteria</taxon>
        <taxon>Pseudomonadales</taxon>
        <taxon>Pseudohongiellaceae</taxon>
        <taxon>Pseudohongiella</taxon>
    </lineage>
</organism>
<dbReference type="PANTHER" id="PTHR43072">
    <property type="entry name" value="N-ACETYLTRANSFERASE"/>
    <property type="match status" value="1"/>
</dbReference>
<evidence type="ECO:0000256" key="1">
    <source>
        <dbReference type="ARBA" id="ARBA00022679"/>
    </source>
</evidence>
<evidence type="ECO:0000256" key="2">
    <source>
        <dbReference type="ARBA" id="ARBA00023315"/>
    </source>
</evidence>
<dbReference type="PANTHER" id="PTHR43072:SF23">
    <property type="entry name" value="UPF0039 PROTEIN C11D3.02C"/>
    <property type="match status" value="1"/>
</dbReference>
<dbReference type="AlphaFoldDB" id="A0A916VJN4"/>
<reference evidence="4" key="1">
    <citation type="journal article" date="2014" name="Int. J. Syst. Evol. Microbiol.">
        <title>Complete genome sequence of Corynebacterium casei LMG S-19264T (=DSM 44701T), isolated from a smear-ripened cheese.</title>
        <authorList>
            <consortium name="US DOE Joint Genome Institute (JGI-PGF)"/>
            <person name="Walter F."/>
            <person name="Albersmeier A."/>
            <person name="Kalinowski J."/>
            <person name="Ruckert C."/>
        </authorList>
    </citation>
    <scope>NUCLEOTIDE SEQUENCE</scope>
    <source>
        <strain evidence="4">CGMCC 1.15425</strain>
    </source>
</reference>
<dbReference type="Pfam" id="PF13420">
    <property type="entry name" value="Acetyltransf_4"/>
    <property type="match status" value="1"/>
</dbReference>
<comment type="caution">
    <text evidence="4">The sequence shown here is derived from an EMBL/GenBank/DDBJ whole genome shotgun (WGS) entry which is preliminary data.</text>
</comment>
<protein>
    <submittedName>
        <fullName evidence="4">N-acetyltransferase</fullName>
    </submittedName>
</protein>
<dbReference type="RefSeq" id="WP_068810122.1">
    <property type="nucleotide sequence ID" value="NZ_BMIY01000010.1"/>
</dbReference>
<proteinExistence type="predicted"/>
<dbReference type="InterPro" id="IPR016181">
    <property type="entry name" value="Acyl_CoA_acyltransferase"/>
</dbReference>
<name>A0A916VJN4_9GAMM</name>
<sequence length="170" mass="19132">MVRDATFRDAQAIADIYNHYITNTTVTFEELPVTAAVMRSRIQQAHDLSLPWLVLEQGAMLVGYAYASRWKERSAYRYAVEVSVYLAHDVTRRGYGSALYATLFERLAGAGLHVAIGGITLPNDSSVALHEKFGMKKVAHFTEVGLKFDQWLDVGYWQKALVSRNQEADD</sequence>
<evidence type="ECO:0000313" key="5">
    <source>
        <dbReference type="Proteomes" id="UP000627715"/>
    </source>
</evidence>
<dbReference type="InterPro" id="IPR000182">
    <property type="entry name" value="GNAT_dom"/>
</dbReference>
<dbReference type="OrthoDB" id="5459937at2"/>
<dbReference type="PROSITE" id="PS51186">
    <property type="entry name" value="GNAT"/>
    <property type="match status" value="1"/>
</dbReference>